<evidence type="ECO:0000313" key="3">
    <source>
        <dbReference type="EMBL" id="KAK3280534.1"/>
    </source>
</evidence>
<dbReference type="AlphaFoldDB" id="A0AAE0LD98"/>
<dbReference type="Pfam" id="PF00078">
    <property type="entry name" value="RVT_1"/>
    <property type="match status" value="1"/>
</dbReference>
<keyword evidence="4" id="KW-1185">Reference proteome</keyword>
<dbReference type="PANTHER" id="PTHR19446">
    <property type="entry name" value="REVERSE TRANSCRIPTASES"/>
    <property type="match status" value="1"/>
</dbReference>
<evidence type="ECO:0000256" key="1">
    <source>
        <dbReference type="SAM" id="MobiDB-lite"/>
    </source>
</evidence>
<dbReference type="GO" id="GO:0003824">
    <property type="term" value="F:catalytic activity"/>
    <property type="evidence" value="ECO:0007669"/>
    <property type="project" value="InterPro"/>
</dbReference>
<dbReference type="Gene3D" id="3.60.10.10">
    <property type="entry name" value="Endonuclease/exonuclease/phosphatase"/>
    <property type="match status" value="1"/>
</dbReference>
<dbReference type="SUPFAM" id="SSF56672">
    <property type="entry name" value="DNA/RNA polymerases"/>
    <property type="match status" value="1"/>
</dbReference>
<dbReference type="Proteomes" id="UP001190700">
    <property type="component" value="Unassembled WGS sequence"/>
</dbReference>
<feature type="region of interest" description="Disordered" evidence="1">
    <location>
        <begin position="331"/>
        <end position="363"/>
    </location>
</feature>
<dbReference type="InterPro" id="IPR036691">
    <property type="entry name" value="Endo/exonu/phosph_ase_sf"/>
</dbReference>
<feature type="region of interest" description="Disordered" evidence="1">
    <location>
        <begin position="443"/>
        <end position="463"/>
    </location>
</feature>
<dbReference type="InterPro" id="IPR000477">
    <property type="entry name" value="RT_dom"/>
</dbReference>
<feature type="domain" description="Reverse transcriptase" evidence="2">
    <location>
        <begin position="485"/>
        <end position="784"/>
    </location>
</feature>
<dbReference type="SUPFAM" id="SSF56219">
    <property type="entry name" value="DNase I-like"/>
    <property type="match status" value="1"/>
</dbReference>
<dbReference type="InterPro" id="IPR005135">
    <property type="entry name" value="Endo/exonuclease/phosphatase"/>
</dbReference>
<dbReference type="PROSITE" id="PS50878">
    <property type="entry name" value="RT_POL"/>
    <property type="match status" value="1"/>
</dbReference>
<organism evidence="3 4">
    <name type="scientific">Cymbomonas tetramitiformis</name>
    <dbReference type="NCBI Taxonomy" id="36881"/>
    <lineage>
        <taxon>Eukaryota</taxon>
        <taxon>Viridiplantae</taxon>
        <taxon>Chlorophyta</taxon>
        <taxon>Pyramimonadophyceae</taxon>
        <taxon>Pyramimonadales</taxon>
        <taxon>Pyramimonadaceae</taxon>
        <taxon>Cymbomonas</taxon>
    </lineage>
</organism>
<reference evidence="3 4" key="1">
    <citation type="journal article" date="2015" name="Genome Biol. Evol.">
        <title>Comparative Genomics of a Bacterivorous Green Alga Reveals Evolutionary Causalities and Consequences of Phago-Mixotrophic Mode of Nutrition.</title>
        <authorList>
            <person name="Burns J.A."/>
            <person name="Paasch A."/>
            <person name="Narechania A."/>
            <person name="Kim E."/>
        </authorList>
    </citation>
    <scope>NUCLEOTIDE SEQUENCE [LARGE SCALE GENOMIC DNA]</scope>
    <source>
        <strain evidence="3 4">PLY_AMNH</strain>
    </source>
</reference>
<gene>
    <name evidence="3" type="ORF">CYMTET_11628</name>
</gene>
<evidence type="ECO:0000259" key="2">
    <source>
        <dbReference type="PROSITE" id="PS50878"/>
    </source>
</evidence>
<evidence type="ECO:0000313" key="4">
    <source>
        <dbReference type="Proteomes" id="UP001190700"/>
    </source>
</evidence>
<sequence>MQYTAIGTKTEVQMAESTVEQAVKGGVAILLGNPYSHAHNHHVVPARHLQGYLLHVVLHLPGGVMYHVLGIYNPPGAEEWKTRDKILKYTTNLLRKTEDKTNEHVVIGGDLNASNTSTGKRMPKTDKQWMKLAGELDLHNVGPPVDTTLNWAKNRNIDRWLAPRNKRAQYETGGTTHLTQHHTSDHEMVSLATLRLDSIDTHEPYVDRDPQPGHAKLDTPLNKTHRETLQSVLLRTHDYAGTAELKRITDTATQCREEGNRQVAHATIIDRAGETVLNILTEANKCALHDEELPTTIVGGTSNRVAKDLLMSKKGRKERDAAILRMRMHKQTKRHLRNPHTEHGTLQSLKEGEMKGPTDRDNADAKEWVSWLTEEAKKERSAAHEVVKQHWKRAKQRHNDKTVKEYWNNQKRYHKRIYAKAQETGHAPTANIQALQDREGSLPGYSKAVHTLNNNKAPGPTRTPNEILKYMPEDFHDALHALMLEMWNSKHVPLTWKKGTFCFHHKKGDVTLQQNYRPIALLEGVFKLYTSQIANMLSTFCETQGILAQAQEGSREKRNTLRQLTRVTNAIEDANVSGRELHGLYVDFENAYGSVDHNKLLYTMQYLGIPDELTQVVRDVLGTQSHDTMSMYTRVGGETSHKTVQVQRGLLQGDSMSPLLFIIYQEPLLRWLEVGEHGYQHKYAAEQERLGPLRTTAGAFVDDLLILCPTIFHMRAQLHKLQAFSQWSELKINLTKSAITGIKNGVSIPEQLHKDLKMPGVDGKLSHFKILKPEDTYKYLRVLLAFTGRWDQEKEAAKEEMNHRIQALLRSPLTPDQKEYSLHSAILGKFRYGLHLGLYTAGEIDDFNKIIGGATKNIQGLPRYGTPNIFTTQEKEQYGLGMVPLQAVYAQSIWSGLLEAMHSEEDRGAIRGPAWRQINLESRLRMSHVSRSTRGLVEYHCTARMNCTDLDKLWGGTKRNTTH</sequence>
<protein>
    <recommendedName>
        <fullName evidence="2">Reverse transcriptase domain-containing protein</fullName>
    </recommendedName>
</protein>
<dbReference type="Pfam" id="PF14529">
    <property type="entry name" value="Exo_endo_phos_2"/>
    <property type="match status" value="1"/>
</dbReference>
<dbReference type="CDD" id="cd01650">
    <property type="entry name" value="RT_nLTR_like"/>
    <property type="match status" value="1"/>
</dbReference>
<dbReference type="EMBL" id="LGRX02004364">
    <property type="protein sequence ID" value="KAK3280534.1"/>
    <property type="molecule type" value="Genomic_DNA"/>
</dbReference>
<comment type="caution">
    <text evidence="3">The sequence shown here is derived from an EMBL/GenBank/DDBJ whole genome shotgun (WGS) entry which is preliminary data.</text>
</comment>
<feature type="compositionally biased region" description="Basic and acidic residues" evidence="1">
    <location>
        <begin position="350"/>
        <end position="363"/>
    </location>
</feature>
<name>A0AAE0LD98_9CHLO</name>
<proteinExistence type="predicted"/>
<dbReference type="InterPro" id="IPR043502">
    <property type="entry name" value="DNA/RNA_pol_sf"/>
</dbReference>
<accession>A0AAE0LD98</accession>